<organism evidence="2 3">
    <name type="scientific">Nonomuraea jiangxiensis</name>
    <dbReference type="NCBI Taxonomy" id="633440"/>
    <lineage>
        <taxon>Bacteria</taxon>
        <taxon>Bacillati</taxon>
        <taxon>Actinomycetota</taxon>
        <taxon>Actinomycetes</taxon>
        <taxon>Streptosporangiales</taxon>
        <taxon>Streptosporangiaceae</taxon>
        <taxon>Nonomuraea</taxon>
    </lineage>
</organism>
<name>A0A1G9VB27_9ACTN</name>
<dbReference type="AlphaFoldDB" id="A0A1G9VB27"/>
<reference evidence="2 3" key="1">
    <citation type="submission" date="2016-10" db="EMBL/GenBank/DDBJ databases">
        <authorList>
            <person name="de Groot N.N."/>
        </authorList>
    </citation>
    <scope>NUCLEOTIDE SEQUENCE [LARGE SCALE GENOMIC DNA]</scope>
    <source>
        <strain evidence="2 3">CGMCC 4.6533</strain>
    </source>
</reference>
<proteinExistence type="predicted"/>
<evidence type="ECO:0000313" key="3">
    <source>
        <dbReference type="Proteomes" id="UP000199202"/>
    </source>
</evidence>
<protein>
    <submittedName>
        <fullName evidence="2">Uncharacterized protein</fullName>
    </submittedName>
</protein>
<evidence type="ECO:0000313" key="2">
    <source>
        <dbReference type="EMBL" id="SDM69438.1"/>
    </source>
</evidence>
<dbReference type="EMBL" id="FNDJ01000052">
    <property type="protein sequence ID" value="SDM69438.1"/>
    <property type="molecule type" value="Genomic_DNA"/>
</dbReference>
<feature type="chain" id="PRO_5038510294" evidence="1">
    <location>
        <begin position="21"/>
        <end position="142"/>
    </location>
</feature>
<sequence length="142" mass="15720">MLRSLAGMALVAAAATTLLAAPANASATSTATVESTAARPQLIRTKLSFGRCKDTCQIKVRITNISRKTLFSVKLNARLTINGRNVGTCYDSVGTIRARKVRNASCTIRTATLDRYWNTWLDGDLRSFNKYARTSVSYRYYR</sequence>
<accession>A0A1G9VB27</accession>
<dbReference type="Proteomes" id="UP000199202">
    <property type="component" value="Unassembled WGS sequence"/>
</dbReference>
<keyword evidence="1" id="KW-0732">Signal</keyword>
<evidence type="ECO:0000256" key="1">
    <source>
        <dbReference type="SAM" id="SignalP"/>
    </source>
</evidence>
<gene>
    <name evidence="2" type="ORF">SAMN05421869_15240</name>
</gene>
<keyword evidence="3" id="KW-1185">Reference proteome</keyword>
<feature type="signal peptide" evidence="1">
    <location>
        <begin position="1"/>
        <end position="20"/>
    </location>
</feature>